<dbReference type="Gene3D" id="1.10.10.10">
    <property type="entry name" value="Winged helix-like DNA-binding domain superfamily/Winged helix DNA-binding domain"/>
    <property type="match status" value="1"/>
</dbReference>
<gene>
    <name evidence="2" type="ORF">F1C12_09685</name>
</gene>
<name>A0A7G6YA58_9MICO</name>
<dbReference type="EMBL" id="CP043641">
    <property type="protein sequence ID" value="QNE35373.1"/>
    <property type="molecule type" value="Genomic_DNA"/>
</dbReference>
<feature type="compositionally biased region" description="Basic and acidic residues" evidence="1">
    <location>
        <begin position="153"/>
        <end position="165"/>
    </location>
</feature>
<protein>
    <recommendedName>
        <fullName evidence="4">GntR family transcriptional regulator</fullName>
    </recommendedName>
</protein>
<proteinExistence type="predicted"/>
<dbReference type="SUPFAM" id="SSF46785">
    <property type="entry name" value="Winged helix' DNA-binding domain"/>
    <property type="match status" value="1"/>
</dbReference>
<sequence>MLKTAPALVVDVLSALIVGRKIRDRLPSATELEGATAASRGTVVAALEQLRQQGFAVKDENGRGHAIVVPARVRNSQLLEQVNELAEFATALGVTFHDVTALLASRMVVSGERATDRRGQLALITETTDRFRDLDPRGQRRTLPPAAAPEGNTIREELEDLHPGG</sequence>
<reference evidence="3" key="1">
    <citation type="submission" date="2019-09" db="EMBL/GenBank/DDBJ databases">
        <title>Antimicrobial potential of Antarctic Bacteria.</title>
        <authorList>
            <person name="Benaud N."/>
            <person name="Edwards R.J."/>
            <person name="Ferrari B.C."/>
        </authorList>
    </citation>
    <scope>NUCLEOTIDE SEQUENCE [LARGE SCALE GENOMIC DNA]</scope>
    <source>
        <strain evidence="3">INR9</strain>
    </source>
</reference>
<evidence type="ECO:0000313" key="3">
    <source>
        <dbReference type="Proteomes" id="UP000515511"/>
    </source>
</evidence>
<dbReference type="AlphaFoldDB" id="A0A7G6YA58"/>
<feature type="region of interest" description="Disordered" evidence="1">
    <location>
        <begin position="134"/>
        <end position="165"/>
    </location>
</feature>
<dbReference type="InterPro" id="IPR036388">
    <property type="entry name" value="WH-like_DNA-bd_sf"/>
</dbReference>
<organism evidence="2 3">
    <name type="scientific">Leifsonia shinshuensis</name>
    <dbReference type="NCBI Taxonomy" id="150026"/>
    <lineage>
        <taxon>Bacteria</taxon>
        <taxon>Bacillati</taxon>
        <taxon>Actinomycetota</taxon>
        <taxon>Actinomycetes</taxon>
        <taxon>Micrococcales</taxon>
        <taxon>Microbacteriaceae</taxon>
        <taxon>Leifsonia</taxon>
    </lineage>
</organism>
<dbReference type="RefSeq" id="WP_185278534.1">
    <property type="nucleotide sequence ID" value="NZ_CP043641.1"/>
</dbReference>
<accession>A0A7G6YA58</accession>
<evidence type="ECO:0008006" key="4">
    <source>
        <dbReference type="Google" id="ProtNLM"/>
    </source>
</evidence>
<dbReference type="Proteomes" id="UP000515511">
    <property type="component" value="Chromosome"/>
</dbReference>
<evidence type="ECO:0000313" key="2">
    <source>
        <dbReference type="EMBL" id="QNE35373.1"/>
    </source>
</evidence>
<dbReference type="KEGG" id="lse:F1C12_09685"/>
<evidence type="ECO:0000256" key="1">
    <source>
        <dbReference type="SAM" id="MobiDB-lite"/>
    </source>
</evidence>
<dbReference type="InterPro" id="IPR036390">
    <property type="entry name" value="WH_DNA-bd_sf"/>
</dbReference>